<dbReference type="Gene3D" id="2.40.30.170">
    <property type="match status" value="1"/>
</dbReference>
<dbReference type="PANTHER" id="PTHR30469">
    <property type="entry name" value="MULTIDRUG RESISTANCE PROTEIN MDTA"/>
    <property type="match status" value="1"/>
</dbReference>
<dbReference type="NCBIfam" id="TIGR01730">
    <property type="entry name" value="RND_mfp"/>
    <property type="match status" value="1"/>
</dbReference>
<reference evidence="4 5" key="1">
    <citation type="submission" date="2016-11" db="EMBL/GenBank/DDBJ databases">
        <authorList>
            <person name="Varghese N."/>
            <person name="Submissions S."/>
        </authorList>
    </citation>
    <scope>NUCLEOTIDE SEQUENCE [LARGE SCALE GENOMIC DNA]</scope>
    <source>
        <strain evidence="4 5">DSM 29620</strain>
    </source>
</reference>
<name>A0A1H0NTM9_9RHOB</name>
<dbReference type="Gene3D" id="2.40.50.100">
    <property type="match status" value="1"/>
</dbReference>
<accession>A0A1H0NTM9</accession>
<dbReference type="Gene3D" id="2.40.420.20">
    <property type="match status" value="1"/>
</dbReference>
<sequence length="434" mass="47037">MKRSRILRLLPPLAVGLGIAAWLIAGSEPPVRVDGGVRSVTARTQIVEPRQVSPMLRGYGTVRPARSWQSVAEVAGAVTYRHPDLETGKIIPAGTRVLTIDPTRHEFALRQAEADLATLAAELNQLSVEAGNTDRILAIERERLDLAETDLERIRALVGRGAAPQSRLDEQERATLQLRRTVQELANTLDLLPVRQARLKAQIARAEAALDRAKRDLASTHIETPFAVRIGKVHVELHQFVTAGGALITADGIDRAEVTAQIPIEAFPRLVGAVTDGIDLETTDQEAVFARVDARLRLVSDQGQVWQGRVIRIENALDPQARSVPVVIGIEAPYEGAHPPMRLPLVPNMYVEVVLSGPPGPPEITVPANAVHDGDTVYLRDDQGLLSFRHIEIGWRQDGIVAVTAGLAPGDEVILDDIVPALPGLRVVPAKTTP</sequence>
<evidence type="ECO:0000259" key="3">
    <source>
        <dbReference type="Pfam" id="PF25967"/>
    </source>
</evidence>
<gene>
    <name evidence="4" type="ORF">SAMN05444142_11442</name>
</gene>
<dbReference type="InterPro" id="IPR058627">
    <property type="entry name" value="MdtA-like_C"/>
</dbReference>
<proteinExistence type="inferred from homology"/>
<protein>
    <submittedName>
        <fullName evidence="4">RND family efflux transporter, MFP subunit</fullName>
    </submittedName>
</protein>
<dbReference type="Proteomes" id="UP000324252">
    <property type="component" value="Unassembled WGS sequence"/>
</dbReference>
<dbReference type="OrthoDB" id="7811737at2"/>
<keyword evidence="2" id="KW-0175">Coiled coil</keyword>
<comment type="similarity">
    <text evidence="1">Belongs to the membrane fusion protein (MFP) (TC 8.A.1) family.</text>
</comment>
<dbReference type="SUPFAM" id="SSF111369">
    <property type="entry name" value="HlyD-like secretion proteins"/>
    <property type="match status" value="1"/>
</dbReference>
<organism evidence="4 5">
    <name type="scientific">Lutimaribacter pacificus</name>
    <dbReference type="NCBI Taxonomy" id="391948"/>
    <lineage>
        <taxon>Bacteria</taxon>
        <taxon>Pseudomonadati</taxon>
        <taxon>Pseudomonadota</taxon>
        <taxon>Alphaproteobacteria</taxon>
        <taxon>Rhodobacterales</taxon>
        <taxon>Roseobacteraceae</taxon>
        <taxon>Lutimaribacter</taxon>
    </lineage>
</organism>
<dbReference type="EMBL" id="FQZZ01000014">
    <property type="protein sequence ID" value="SHK95439.1"/>
    <property type="molecule type" value="Genomic_DNA"/>
</dbReference>
<feature type="domain" description="Multidrug resistance protein MdtA-like C-terminal permuted SH3" evidence="3">
    <location>
        <begin position="364"/>
        <end position="418"/>
    </location>
</feature>
<dbReference type="GO" id="GO:1990281">
    <property type="term" value="C:efflux pump complex"/>
    <property type="evidence" value="ECO:0007669"/>
    <property type="project" value="TreeGrafter"/>
</dbReference>
<dbReference type="Gene3D" id="1.10.287.470">
    <property type="entry name" value="Helix hairpin bin"/>
    <property type="match status" value="1"/>
</dbReference>
<dbReference type="Pfam" id="PF25967">
    <property type="entry name" value="RND-MFP_C"/>
    <property type="match status" value="1"/>
</dbReference>
<dbReference type="PANTHER" id="PTHR30469:SF36">
    <property type="entry name" value="BLL3903 PROTEIN"/>
    <property type="match status" value="1"/>
</dbReference>
<dbReference type="AlphaFoldDB" id="A0A1H0NTM9"/>
<dbReference type="RefSeq" id="WP_149789724.1">
    <property type="nucleotide sequence ID" value="NZ_FNIO01000014.1"/>
</dbReference>
<keyword evidence="5" id="KW-1185">Reference proteome</keyword>
<evidence type="ECO:0000256" key="2">
    <source>
        <dbReference type="SAM" id="Coils"/>
    </source>
</evidence>
<dbReference type="GO" id="GO:0015562">
    <property type="term" value="F:efflux transmembrane transporter activity"/>
    <property type="evidence" value="ECO:0007669"/>
    <property type="project" value="TreeGrafter"/>
</dbReference>
<dbReference type="InterPro" id="IPR006143">
    <property type="entry name" value="RND_pump_MFP"/>
</dbReference>
<feature type="coiled-coil region" evidence="2">
    <location>
        <begin position="109"/>
        <end position="223"/>
    </location>
</feature>
<evidence type="ECO:0000256" key="1">
    <source>
        <dbReference type="ARBA" id="ARBA00009477"/>
    </source>
</evidence>
<evidence type="ECO:0000313" key="4">
    <source>
        <dbReference type="EMBL" id="SHK95439.1"/>
    </source>
</evidence>
<evidence type="ECO:0000313" key="5">
    <source>
        <dbReference type="Proteomes" id="UP000324252"/>
    </source>
</evidence>